<name>A0ABP6Y0A3_9ACTN</name>
<gene>
    <name evidence="2" type="ORF">GCM10022235_51050</name>
</gene>
<evidence type="ECO:0000256" key="1">
    <source>
        <dbReference type="SAM" id="MobiDB-lite"/>
    </source>
</evidence>
<dbReference type="EMBL" id="BAABAA010000007">
    <property type="protein sequence ID" value="GAA3575216.1"/>
    <property type="molecule type" value="Genomic_DNA"/>
</dbReference>
<sequence length="101" mass="10630">MPSATNSAVTPGATSHGTDTTTKSGRPAASNESTDRYAGTPHRPSTSSPRDAVRVTTPLTANREGITSANRRKNSLRHPLPTTAYRPGCSDMPQVSRPVIS</sequence>
<feature type="compositionally biased region" description="Polar residues" evidence="1">
    <location>
        <begin position="1"/>
        <end position="24"/>
    </location>
</feature>
<organism evidence="2 3">
    <name type="scientific">Kribbella ginsengisoli</name>
    <dbReference type="NCBI Taxonomy" id="363865"/>
    <lineage>
        <taxon>Bacteria</taxon>
        <taxon>Bacillati</taxon>
        <taxon>Actinomycetota</taxon>
        <taxon>Actinomycetes</taxon>
        <taxon>Propionibacteriales</taxon>
        <taxon>Kribbellaceae</taxon>
        <taxon>Kribbella</taxon>
    </lineage>
</organism>
<evidence type="ECO:0000313" key="3">
    <source>
        <dbReference type="Proteomes" id="UP001501222"/>
    </source>
</evidence>
<comment type="caution">
    <text evidence="2">The sequence shown here is derived from an EMBL/GenBank/DDBJ whole genome shotgun (WGS) entry which is preliminary data.</text>
</comment>
<keyword evidence="3" id="KW-1185">Reference proteome</keyword>
<protein>
    <submittedName>
        <fullName evidence="2">Uncharacterized protein</fullName>
    </submittedName>
</protein>
<feature type="compositionally biased region" description="Polar residues" evidence="1">
    <location>
        <begin position="57"/>
        <end position="69"/>
    </location>
</feature>
<proteinExistence type="predicted"/>
<dbReference type="Proteomes" id="UP001501222">
    <property type="component" value="Unassembled WGS sequence"/>
</dbReference>
<reference evidence="3" key="1">
    <citation type="journal article" date="2019" name="Int. J. Syst. Evol. Microbiol.">
        <title>The Global Catalogue of Microorganisms (GCM) 10K type strain sequencing project: providing services to taxonomists for standard genome sequencing and annotation.</title>
        <authorList>
            <consortium name="The Broad Institute Genomics Platform"/>
            <consortium name="The Broad Institute Genome Sequencing Center for Infectious Disease"/>
            <person name="Wu L."/>
            <person name="Ma J."/>
        </authorList>
    </citation>
    <scope>NUCLEOTIDE SEQUENCE [LARGE SCALE GENOMIC DNA]</scope>
    <source>
        <strain evidence="3">JCM 16928</strain>
    </source>
</reference>
<feature type="region of interest" description="Disordered" evidence="1">
    <location>
        <begin position="1"/>
        <end position="101"/>
    </location>
</feature>
<accession>A0ABP6Y0A3</accession>
<evidence type="ECO:0000313" key="2">
    <source>
        <dbReference type="EMBL" id="GAA3575216.1"/>
    </source>
</evidence>